<keyword evidence="1" id="KW-0812">Transmembrane</keyword>
<dbReference type="SUPFAM" id="SSF110296">
    <property type="entry name" value="Oligoxyloglucan reducing end-specific cellobiohydrolase"/>
    <property type="match status" value="1"/>
</dbReference>
<feature type="transmembrane region" description="Helical" evidence="1">
    <location>
        <begin position="474"/>
        <end position="493"/>
    </location>
</feature>
<feature type="transmembrane region" description="Helical" evidence="1">
    <location>
        <begin position="364"/>
        <end position="381"/>
    </location>
</feature>
<evidence type="ECO:0000256" key="1">
    <source>
        <dbReference type="SAM" id="Phobius"/>
    </source>
</evidence>
<comment type="caution">
    <text evidence="2">The sequence shown here is derived from an EMBL/GenBank/DDBJ whole genome shotgun (WGS) entry which is preliminary data.</text>
</comment>
<keyword evidence="1" id="KW-1133">Transmembrane helix</keyword>
<sequence>MAGHRDGSAAAWLGHPVTLAAVAVLLVNDHVLKAAWPGALTGKLSDVAGLLVAPPLLAFLVSAVPRAAVVRRVLRLPDGTADPSAAAGRRAAVAATVLVGVGFALVKACPAGALLAERMWEAVTRSARVVPDPTDLAALPALGLAWLVRARALRPSAAARGARRARLLLGLPSAVVAVAATSALPIPPSATHVEAHDAVIVVFGGPDATLASSDEGRTWHTWNGMATGPSRTSACVPGEPRRCYRVVPRRLKVEQSDDAGATWSTAWEISPGRQRWLERGHQHVFGGTTLEEYADDEMASVALAVLPVPEGHVVAVANGPDGVVLRDPAGRWHRLGFTEYGDGLSEQAALPLTGPGDLIGDETGVAFLAGLLVLLVLLGFAGWPEASFAGFAVSSAFLWCGMLMVLELERFEQLPLRALGLLMALGGLVALIAVWGSSGTSRPPVIVPAPLTAVAVYWPFYAWSAGWIDDHGRAVAAAVLSCVLVLVLAVVLLRRSFRRAADREALRATS</sequence>
<accession>A0ABQ4FVI9</accession>
<evidence type="ECO:0000313" key="2">
    <source>
        <dbReference type="EMBL" id="GIH38846.1"/>
    </source>
</evidence>
<reference evidence="2 3" key="1">
    <citation type="submission" date="2021-01" db="EMBL/GenBank/DDBJ databases">
        <title>Whole genome shotgun sequence of Microbispora corallina NBRC 16416.</title>
        <authorList>
            <person name="Komaki H."/>
            <person name="Tamura T."/>
        </authorList>
    </citation>
    <scope>NUCLEOTIDE SEQUENCE [LARGE SCALE GENOMIC DNA]</scope>
    <source>
        <strain evidence="2 3">NBRC 16416</strain>
    </source>
</reference>
<feature type="transmembrane region" description="Helical" evidence="1">
    <location>
        <begin position="165"/>
        <end position="186"/>
    </location>
</feature>
<protein>
    <submittedName>
        <fullName evidence="2">Uncharacterized protein</fullName>
    </submittedName>
</protein>
<evidence type="ECO:0000313" key="3">
    <source>
        <dbReference type="Proteomes" id="UP000603904"/>
    </source>
</evidence>
<gene>
    <name evidence="2" type="ORF">Mco01_18460</name>
</gene>
<feature type="transmembrane region" description="Helical" evidence="1">
    <location>
        <begin position="388"/>
        <end position="406"/>
    </location>
</feature>
<dbReference type="Proteomes" id="UP000603904">
    <property type="component" value="Unassembled WGS sequence"/>
</dbReference>
<organism evidence="2 3">
    <name type="scientific">Microbispora corallina</name>
    <dbReference type="NCBI Taxonomy" id="83302"/>
    <lineage>
        <taxon>Bacteria</taxon>
        <taxon>Bacillati</taxon>
        <taxon>Actinomycetota</taxon>
        <taxon>Actinomycetes</taxon>
        <taxon>Streptosporangiales</taxon>
        <taxon>Streptosporangiaceae</taxon>
        <taxon>Microbispora</taxon>
    </lineage>
</organism>
<feature type="transmembrane region" description="Helical" evidence="1">
    <location>
        <begin position="91"/>
        <end position="116"/>
    </location>
</feature>
<feature type="transmembrane region" description="Helical" evidence="1">
    <location>
        <begin position="9"/>
        <end position="27"/>
    </location>
</feature>
<name>A0ABQ4FVI9_9ACTN</name>
<keyword evidence="3" id="KW-1185">Reference proteome</keyword>
<feature type="transmembrane region" description="Helical" evidence="1">
    <location>
        <begin position="445"/>
        <end position="468"/>
    </location>
</feature>
<proteinExistence type="predicted"/>
<feature type="transmembrane region" description="Helical" evidence="1">
    <location>
        <begin position="47"/>
        <end position="70"/>
    </location>
</feature>
<feature type="transmembrane region" description="Helical" evidence="1">
    <location>
        <begin position="418"/>
        <end position="438"/>
    </location>
</feature>
<dbReference type="RefSeq" id="WP_204056439.1">
    <property type="nucleotide sequence ID" value="NZ_BAAAGP010000002.1"/>
</dbReference>
<keyword evidence="1" id="KW-0472">Membrane</keyword>
<dbReference type="EMBL" id="BOOC01000005">
    <property type="protein sequence ID" value="GIH38846.1"/>
    <property type="molecule type" value="Genomic_DNA"/>
</dbReference>